<sequence>MKKNQICRKCGWGPDKHPVIGICDEFEAEDEIKLITINGLKGVVKKLYEDTKKLKGNSMIKVEDLILAFKEALENEEGKF</sequence>
<organism evidence="1">
    <name type="scientific">marine sediment metagenome</name>
    <dbReference type="NCBI Taxonomy" id="412755"/>
    <lineage>
        <taxon>unclassified sequences</taxon>
        <taxon>metagenomes</taxon>
        <taxon>ecological metagenomes</taxon>
    </lineage>
</organism>
<accession>A0A0F8XYP0</accession>
<evidence type="ECO:0000313" key="1">
    <source>
        <dbReference type="EMBL" id="KKK66370.1"/>
    </source>
</evidence>
<proteinExistence type="predicted"/>
<gene>
    <name evidence="1" type="ORF">LCGC14_2964790</name>
</gene>
<dbReference type="EMBL" id="LAZR01060112">
    <property type="protein sequence ID" value="KKK66370.1"/>
    <property type="molecule type" value="Genomic_DNA"/>
</dbReference>
<dbReference type="AlphaFoldDB" id="A0A0F8XYP0"/>
<reference evidence="1" key="1">
    <citation type="journal article" date="2015" name="Nature">
        <title>Complex archaea that bridge the gap between prokaryotes and eukaryotes.</title>
        <authorList>
            <person name="Spang A."/>
            <person name="Saw J.H."/>
            <person name="Jorgensen S.L."/>
            <person name="Zaremba-Niedzwiedzka K."/>
            <person name="Martijn J."/>
            <person name="Lind A.E."/>
            <person name="van Eijk R."/>
            <person name="Schleper C."/>
            <person name="Guy L."/>
            <person name="Ettema T.J."/>
        </authorList>
    </citation>
    <scope>NUCLEOTIDE SEQUENCE</scope>
</reference>
<name>A0A0F8XYP0_9ZZZZ</name>
<comment type="caution">
    <text evidence="1">The sequence shown here is derived from an EMBL/GenBank/DDBJ whole genome shotgun (WGS) entry which is preliminary data.</text>
</comment>
<protein>
    <submittedName>
        <fullName evidence="1">Uncharacterized protein</fullName>
    </submittedName>
</protein>